<dbReference type="Pfam" id="PF05135">
    <property type="entry name" value="Phage_connect_1"/>
    <property type="match status" value="1"/>
</dbReference>
<dbReference type="Proteomes" id="UP001589646">
    <property type="component" value="Unassembled WGS sequence"/>
</dbReference>
<accession>A0ABV5Q380</accession>
<dbReference type="NCBIfam" id="TIGR01560">
    <property type="entry name" value="put_DNA_pack"/>
    <property type="match status" value="1"/>
</dbReference>
<protein>
    <submittedName>
        <fullName evidence="1">Head-tail connector protein</fullName>
    </submittedName>
</protein>
<evidence type="ECO:0000313" key="1">
    <source>
        <dbReference type="EMBL" id="MFB9529907.1"/>
    </source>
</evidence>
<dbReference type="InterPro" id="IPR006450">
    <property type="entry name" value="Phage_HK97_gp6-like"/>
</dbReference>
<comment type="caution">
    <text evidence="1">The sequence shown here is derived from an EMBL/GenBank/DDBJ whole genome shotgun (WGS) entry which is preliminary data.</text>
</comment>
<keyword evidence="2" id="KW-1185">Reference proteome</keyword>
<organism evidence="1 2">
    <name type="scientific">Nonomuraea roseola</name>
    <dbReference type="NCBI Taxonomy" id="46179"/>
    <lineage>
        <taxon>Bacteria</taxon>
        <taxon>Bacillati</taxon>
        <taxon>Actinomycetota</taxon>
        <taxon>Actinomycetes</taxon>
        <taxon>Streptosporangiales</taxon>
        <taxon>Streptosporangiaceae</taxon>
        <taxon>Nonomuraea</taxon>
    </lineage>
</organism>
<dbReference type="RefSeq" id="WP_346127642.1">
    <property type="nucleotide sequence ID" value="NZ_BAAAXC010000015.1"/>
</dbReference>
<dbReference type="InterPro" id="IPR021146">
    <property type="entry name" value="Phage_gp6-like_head-tail"/>
</dbReference>
<sequence length="182" mass="19408">MPIVSLAKAKEHLNIDVADYDAELTGYLGAATEVVEHYVGAVEPRSLTERYSGAGTAELILRHPPVQAVTAVVENGTALAAADYSLSDSGVLVRMAGHRPRVWPYGRNNITVDCTAGRANVLDNYVLAGLIIIGHLWETQRGSGGSPLPGGSNDNMLFTPNFSFAIPRRAVELLQTSRIPGV</sequence>
<dbReference type="Gene3D" id="1.10.3230.30">
    <property type="entry name" value="Phage gp6-like head-tail connector protein"/>
    <property type="match status" value="1"/>
</dbReference>
<reference evidence="1 2" key="1">
    <citation type="submission" date="2024-09" db="EMBL/GenBank/DDBJ databases">
        <authorList>
            <person name="Sun Q."/>
            <person name="Mori K."/>
        </authorList>
    </citation>
    <scope>NUCLEOTIDE SEQUENCE [LARGE SCALE GENOMIC DNA]</scope>
    <source>
        <strain evidence="1 2">JCM 3323</strain>
    </source>
</reference>
<dbReference type="CDD" id="cd08054">
    <property type="entry name" value="gp6"/>
    <property type="match status" value="1"/>
</dbReference>
<name>A0ABV5Q380_9ACTN</name>
<gene>
    <name evidence="1" type="ORF">ACFFRN_25185</name>
</gene>
<evidence type="ECO:0000313" key="2">
    <source>
        <dbReference type="Proteomes" id="UP001589646"/>
    </source>
</evidence>
<dbReference type="EMBL" id="JBHMCE010000007">
    <property type="protein sequence ID" value="MFB9529907.1"/>
    <property type="molecule type" value="Genomic_DNA"/>
</dbReference>
<proteinExistence type="predicted"/>